<dbReference type="SUPFAM" id="SSF56672">
    <property type="entry name" value="DNA/RNA polymerases"/>
    <property type="match status" value="1"/>
</dbReference>
<protein>
    <recommendedName>
        <fullName evidence="1">Reverse transcriptase domain-containing protein</fullName>
    </recommendedName>
</protein>
<dbReference type="PROSITE" id="PS50878">
    <property type="entry name" value="RT_POL"/>
    <property type="match status" value="1"/>
</dbReference>
<gene>
    <name evidence="2" type="ORF">KFK09_002068</name>
</gene>
<dbReference type="InterPro" id="IPR043502">
    <property type="entry name" value="DNA/RNA_pol_sf"/>
</dbReference>
<dbReference type="InterPro" id="IPR000477">
    <property type="entry name" value="RT_dom"/>
</dbReference>
<dbReference type="OrthoDB" id="1932527at2759"/>
<keyword evidence="3" id="KW-1185">Reference proteome</keyword>
<dbReference type="PANTHER" id="PTHR33116:SF78">
    <property type="entry name" value="OS12G0587133 PROTEIN"/>
    <property type="match status" value="1"/>
</dbReference>
<accession>A0A8T3C6K4</accession>
<dbReference type="Pfam" id="PF00078">
    <property type="entry name" value="RVT_1"/>
    <property type="match status" value="1"/>
</dbReference>
<evidence type="ECO:0000313" key="3">
    <source>
        <dbReference type="Proteomes" id="UP000829196"/>
    </source>
</evidence>
<sequence length="291" mass="33084">MPMLVRENQSHFIKARVSTNNILLANEPLFLTRNRGGLKFFCVKLDIRKAFDNVSREFLLVRLIQKGFPNIVVNWIKACITNVNFSLVINGALQGYFPTSAGLRQRCPLSPYLFCLVMDALSSLLDDGEFKGITLDGFTITHLLYTYVLIFGEAAIENCNKLTTILHSFSNASGLHVNYDNSTLMLPRNISNSTSICQALSIPTISSKIVYLGIPLSFIRLKIVDFMPLMDNTTKKLFGWKANLLSFAGRLQFLRYTILNSIAYWIRGSIFPKLFLNSLRNLALSFFFFFW</sequence>
<dbReference type="EMBL" id="JAGYWB010000002">
    <property type="protein sequence ID" value="KAI0529516.1"/>
    <property type="molecule type" value="Genomic_DNA"/>
</dbReference>
<comment type="caution">
    <text evidence="2">The sequence shown here is derived from an EMBL/GenBank/DDBJ whole genome shotgun (WGS) entry which is preliminary data.</text>
</comment>
<proteinExistence type="predicted"/>
<dbReference type="SMR" id="A0A8T3C6K4"/>
<organism evidence="2 3">
    <name type="scientific">Dendrobium nobile</name>
    <name type="common">Orchid</name>
    <dbReference type="NCBI Taxonomy" id="94219"/>
    <lineage>
        <taxon>Eukaryota</taxon>
        <taxon>Viridiplantae</taxon>
        <taxon>Streptophyta</taxon>
        <taxon>Embryophyta</taxon>
        <taxon>Tracheophyta</taxon>
        <taxon>Spermatophyta</taxon>
        <taxon>Magnoliopsida</taxon>
        <taxon>Liliopsida</taxon>
        <taxon>Asparagales</taxon>
        <taxon>Orchidaceae</taxon>
        <taxon>Epidendroideae</taxon>
        <taxon>Malaxideae</taxon>
        <taxon>Dendrobiinae</taxon>
        <taxon>Dendrobium</taxon>
    </lineage>
</organism>
<feature type="domain" description="Reverse transcriptase" evidence="1">
    <location>
        <begin position="1"/>
        <end position="216"/>
    </location>
</feature>
<evidence type="ECO:0000313" key="2">
    <source>
        <dbReference type="EMBL" id="KAI0529516.1"/>
    </source>
</evidence>
<dbReference type="AlphaFoldDB" id="A0A8T3C6K4"/>
<evidence type="ECO:0000259" key="1">
    <source>
        <dbReference type="PROSITE" id="PS50878"/>
    </source>
</evidence>
<reference evidence="2" key="1">
    <citation type="journal article" date="2022" name="Front. Genet.">
        <title>Chromosome-Scale Assembly of the Dendrobium nobile Genome Provides Insights Into the Molecular Mechanism of the Biosynthesis of the Medicinal Active Ingredient of Dendrobium.</title>
        <authorList>
            <person name="Xu Q."/>
            <person name="Niu S.-C."/>
            <person name="Li K.-L."/>
            <person name="Zheng P.-J."/>
            <person name="Zhang X.-J."/>
            <person name="Jia Y."/>
            <person name="Liu Y."/>
            <person name="Niu Y.-X."/>
            <person name="Yu L.-H."/>
            <person name="Chen D.-F."/>
            <person name="Zhang G.-Q."/>
        </authorList>
    </citation>
    <scope>NUCLEOTIDE SEQUENCE</scope>
    <source>
        <tissue evidence="2">Leaf</tissue>
    </source>
</reference>
<dbReference type="Proteomes" id="UP000829196">
    <property type="component" value="Unassembled WGS sequence"/>
</dbReference>
<name>A0A8T3C6K4_DENNO</name>
<dbReference type="PANTHER" id="PTHR33116">
    <property type="entry name" value="REVERSE TRANSCRIPTASE ZINC-BINDING DOMAIN-CONTAINING PROTEIN-RELATED-RELATED"/>
    <property type="match status" value="1"/>
</dbReference>